<comment type="subcellular location">
    <subcellularLocation>
        <location evidence="1">Periplasm</location>
    </subcellularLocation>
</comment>
<dbReference type="RefSeq" id="WP_090113772.1">
    <property type="nucleotide sequence ID" value="NZ_FNAT01000006.1"/>
</dbReference>
<dbReference type="Proteomes" id="UP000198922">
    <property type="component" value="Unassembled WGS sequence"/>
</dbReference>
<dbReference type="PANTHER" id="PTHR33376:SF2">
    <property type="entry name" value="DICARBOXYLATE-BINDING PERIPLASMIC PROTEIN"/>
    <property type="match status" value="1"/>
</dbReference>
<keyword evidence="2 4" id="KW-0732">Signal</keyword>
<feature type="chain" id="PRO_5011775422" evidence="4">
    <location>
        <begin position="24"/>
        <end position="323"/>
    </location>
</feature>
<evidence type="ECO:0000256" key="2">
    <source>
        <dbReference type="ARBA" id="ARBA00022729"/>
    </source>
</evidence>
<dbReference type="InterPro" id="IPR004682">
    <property type="entry name" value="TRAP_DctP"/>
</dbReference>
<accession>A0A1G7HUN9</accession>
<evidence type="ECO:0000256" key="4">
    <source>
        <dbReference type="SAM" id="SignalP"/>
    </source>
</evidence>
<evidence type="ECO:0000313" key="6">
    <source>
        <dbReference type="Proteomes" id="UP000198922"/>
    </source>
</evidence>
<evidence type="ECO:0000313" key="5">
    <source>
        <dbReference type="EMBL" id="SDF04053.1"/>
    </source>
</evidence>
<dbReference type="AlphaFoldDB" id="A0A1G7HUN9"/>
<dbReference type="CDD" id="cd13603">
    <property type="entry name" value="PBP2_TRAP_Siap_TeaA_like"/>
    <property type="match status" value="1"/>
</dbReference>
<sequence length="323" mass="34192">MRALPTILASALALTGAAGAAQALELRFGHIGTEDTAYHLGAERFAERLSALTDGEITVEIFANAALGGEGDMFEQQMAGALDLLVLAPQNITDFAPTANVFSIPFLYRDTAHWEAVLTGEAGAEIGEAIHAETGVKVLGYFGGGQRHVVSTEPVETLAALDGLKLRTNPTKPLLAAWSSLGVQPAVYNYQEIYTGLQLGAIDGLLNEPEWILRMRFHEVAPHIGLSGHDITVRPLTMSGATWDALDPAQQEAVATAAAEASAYARELQLGLDAESLETLKTEGAMTYDLDKAEMIGTVEPAVAPVVEEMGLSGLVARIKSVQ</sequence>
<dbReference type="PANTHER" id="PTHR33376">
    <property type="match status" value="1"/>
</dbReference>
<dbReference type="Gene3D" id="3.40.190.170">
    <property type="entry name" value="Bacterial extracellular solute-binding protein, family 7"/>
    <property type="match status" value="1"/>
</dbReference>
<keyword evidence="6" id="KW-1185">Reference proteome</keyword>
<dbReference type="InterPro" id="IPR038404">
    <property type="entry name" value="TRAP_DctP_sf"/>
</dbReference>
<dbReference type="GO" id="GO:0055085">
    <property type="term" value="P:transmembrane transport"/>
    <property type="evidence" value="ECO:0007669"/>
    <property type="project" value="InterPro"/>
</dbReference>
<evidence type="ECO:0000256" key="3">
    <source>
        <dbReference type="ARBA" id="ARBA00022764"/>
    </source>
</evidence>
<evidence type="ECO:0000256" key="1">
    <source>
        <dbReference type="ARBA" id="ARBA00004418"/>
    </source>
</evidence>
<name>A0A1G7HUN9_9RHOB</name>
<dbReference type="InterPro" id="IPR018389">
    <property type="entry name" value="DctP_fam"/>
</dbReference>
<keyword evidence="5" id="KW-0675">Receptor</keyword>
<dbReference type="GO" id="GO:0030288">
    <property type="term" value="C:outer membrane-bounded periplasmic space"/>
    <property type="evidence" value="ECO:0007669"/>
    <property type="project" value="InterPro"/>
</dbReference>
<gene>
    <name evidence="5" type="ORF">SAMN04488567_3298</name>
</gene>
<dbReference type="OrthoDB" id="8673861at2"/>
<protein>
    <submittedName>
        <fullName evidence="5">Tripartite ATP-independent transporter solute receptor, DctP family</fullName>
    </submittedName>
</protein>
<feature type="signal peptide" evidence="4">
    <location>
        <begin position="1"/>
        <end position="23"/>
    </location>
</feature>
<dbReference type="GO" id="GO:0030246">
    <property type="term" value="F:carbohydrate binding"/>
    <property type="evidence" value="ECO:0007669"/>
    <property type="project" value="TreeGrafter"/>
</dbReference>
<proteinExistence type="predicted"/>
<dbReference type="PIRSF" id="PIRSF006470">
    <property type="entry name" value="DctB"/>
    <property type="match status" value="1"/>
</dbReference>
<keyword evidence="3" id="KW-0574">Periplasm</keyword>
<dbReference type="NCBIfam" id="NF037995">
    <property type="entry name" value="TRAP_S1"/>
    <property type="match status" value="1"/>
</dbReference>
<reference evidence="6" key="1">
    <citation type="submission" date="2016-10" db="EMBL/GenBank/DDBJ databases">
        <authorList>
            <person name="Varghese N."/>
            <person name="Submissions S."/>
        </authorList>
    </citation>
    <scope>NUCLEOTIDE SEQUENCE [LARGE SCALE GENOMIC DNA]</scope>
    <source>
        <strain evidence="6">DSM 21424</strain>
    </source>
</reference>
<dbReference type="NCBIfam" id="TIGR00787">
    <property type="entry name" value="dctP"/>
    <property type="match status" value="1"/>
</dbReference>
<dbReference type="STRING" id="521013.SAMN04488567_3298"/>
<organism evidence="5 6">
    <name type="scientific">Limimaricola pyoseonensis</name>
    <dbReference type="NCBI Taxonomy" id="521013"/>
    <lineage>
        <taxon>Bacteria</taxon>
        <taxon>Pseudomonadati</taxon>
        <taxon>Pseudomonadota</taxon>
        <taxon>Alphaproteobacteria</taxon>
        <taxon>Rhodobacterales</taxon>
        <taxon>Paracoccaceae</taxon>
        <taxon>Limimaricola</taxon>
    </lineage>
</organism>
<dbReference type="Pfam" id="PF03480">
    <property type="entry name" value="DctP"/>
    <property type="match status" value="1"/>
</dbReference>
<dbReference type="EMBL" id="FNAT01000006">
    <property type="protein sequence ID" value="SDF04053.1"/>
    <property type="molecule type" value="Genomic_DNA"/>
</dbReference>